<evidence type="ECO:0000313" key="8">
    <source>
        <dbReference type="Proteomes" id="UP000662904"/>
    </source>
</evidence>
<dbReference type="PROSITE" id="PS50926">
    <property type="entry name" value="TRAM"/>
    <property type="match status" value="1"/>
</dbReference>
<dbReference type="SUPFAM" id="SSF53335">
    <property type="entry name" value="S-adenosyl-L-methionine-dependent methyltransferases"/>
    <property type="match status" value="1"/>
</dbReference>
<feature type="binding site" evidence="4">
    <location>
        <position position="386"/>
    </location>
    <ligand>
        <name>S-adenosyl-L-methionine</name>
        <dbReference type="ChEBI" id="CHEBI:59789"/>
    </ligand>
</feature>
<protein>
    <submittedName>
        <fullName evidence="7">23S rRNA (Uracil-C(5))-methyltransferase RlmCD</fullName>
        <ecNumber evidence="7">2.1.1.189</ecNumber>
    </submittedName>
</protein>
<dbReference type="FunFam" id="2.40.50.1070:FF:000003">
    <property type="entry name" value="23S rRNA (Uracil-5-)-methyltransferase RumA"/>
    <property type="match status" value="1"/>
</dbReference>
<accession>A0A8A0RHP9</accession>
<dbReference type="PANTHER" id="PTHR11061:SF30">
    <property type="entry name" value="TRNA (URACIL(54)-C(5))-METHYLTRANSFERASE"/>
    <property type="match status" value="1"/>
</dbReference>
<dbReference type="PANTHER" id="PTHR11061">
    <property type="entry name" value="RNA M5U METHYLTRANSFERASE"/>
    <property type="match status" value="1"/>
</dbReference>
<evidence type="ECO:0000313" key="7">
    <source>
        <dbReference type="EMBL" id="QSQ07723.1"/>
    </source>
</evidence>
<dbReference type="InterPro" id="IPR030390">
    <property type="entry name" value="MeTrfase_TrmA_AS"/>
</dbReference>
<dbReference type="InterPro" id="IPR010280">
    <property type="entry name" value="U5_MeTrfase_fam"/>
</dbReference>
<dbReference type="Pfam" id="PF05958">
    <property type="entry name" value="tRNA_U5-meth_tr"/>
    <property type="match status" value="1"/>
</dbReference>
<dbReference type="InterPro" id="IPR029063">
    <property type="entry name" value="SAM-dependent_MTases_sf"/>
</dbReference>
<dbReference type="FunFam" id="3.40.50.150:FF:000009">
    <property type="entry name" value="23S rRNA (Uracil(1939)-C(5))-methyltransferase RlmD"/>
    <property type="match status" value="1"/>
</dbReference>
<dbReference type="NCBIfam" id="TIGR00479">
    <property type="entry name" value="rumA"/>
    <property type="match status" value="1"/>
</dbReference>
<keyword evidence="3 4" id="KW-0949">S-adenosyl-L-methionine</keyword>
<feature type="binding site" evidence="4">
    <location>
        <position position="338"/>
    </location>
    <ligand>
        <name>S-adenosyl-L-methionine</name>
        <dbReference type="ChEBI" id="CHEBI:59789"/>
    </ligand>
</feature>
<dbReference type="Gene3D" id="2.40.50.1070">
    <property type="match status" value="1"/>
</dbReference>
<feature type="active site" evidence="5">
    <location>
        <position position="413"/>
    </location>
</feature>
<reference evidence="7" key="1">
    <citation type="submission" date="2020-07" db="EMBL/GenBank/DDBJ databases">
        <title>Koleobacter methoxysyntrophicus gen. nov., sp. nov., a novel anaerobic bacterium isolated from deep subsurface oil field and proposal of Koleobacterales ord. nov. in the phylum Firmicutes.</title>
        <authorList>
            <person name="Sakamoto S."/>
            <person name="Tamaki H."/>
        </authorList>
    </citation>
    <scope>NUCLEOTIDE SEQUENCE</scope>
    <source>
        <strain evidence="7">NRmbB1</strain>
    </source>
</reference>
<dbReference type="Gene3D" id="2.40.50.140">
    <property type="entry name" value="Nucleic acid-binding proteins"/>
    <property type="match status" value="1"/>
</dbReference>
<evidence type="ECO:0000256" key="5">
    <source>
        <dbReference type="PROSITE-ProRule" id="PRU10015"/>
    </source>
</evidence>
<dbReference type="AlphaFoldDB" id="A0A8A0RHP9"/>
<evidence type="ECO:0000256" key="3">
    <source>
        <dbReference type="ARBA" id="ARBA00022691"/>
    </source>
</evidence>
<dbReference type="InterPro" id="IPR012340">
    <property type="entry name" value="NA-bd_OB-fold"/>
</dbReference>
<dbReference type="GO" id="GO:0070475">
    <property type="term" value="P:rRNA base methylation"/>
    <property type="evidence" value="ECO:0007669"/>
    <property type="project" value="TreeGrafter"/>
</dbReference>
<feature type="domain" description="TRAM" evidence="6">
    <location>
        <begin position="6"/>
        <end position="64"/>
    </location>
</feature>
<dbReference type="EC" id="2.1.1.189" evidence="7"/>
<proteinExistence type="inferred from homology"/>
<dbReference type="InterPro" id="IPR030391">
    <property type="entry name" value="MeTrfase_TrmA_CS"/>
</dbReference>
<dbReference type="CDD" id="cd02440">
    <property type="entry name" value="AdoMet_MTases"/>
    <property type="match status" value="1"/>
</dbReference>
<dbReference type="KEGG" id="kme:H0A61_00039"/>
<organism evidence="7 8">
    <name type="scientific">Koleobacter methoxysyntrophicus</name>
    <dbReference type="NCBI Taxonomy" id="2751313"/>
    <lineage>
        <taxon>Bacteria</taxon>
        <taxon>Bacillati</taxon>
        <taxon>Bacillota</taxon>
        <taxon>Clostridia</taxon>
        <taxon>Koleobacterales</taxon>
        <taxon>Koleobacteraceae</taxon>
        <taxon>Koleobacter</taxon>
    </lineage>
</organism>
<dbReference type="PROSITE" id="PS51687">
    <property type="entry name" value="SAM_MT_RNA_M5U"/>
    <property type="match status" value="1"/>
</dbReference>
<keyword evidence="2 4" id="KW-0808">Transferase</keyword>
<dbReference type="EMBL" id="CP059066">
    <property type="protein sequence ID" value="QSQ07723.1"/>
    <property type="molecule type" value="Genomic_DNA"/>
</dbReference>
<evidence type="ECO:0000256" key="2">
    <source>
        <dbReference type="ARBA" id="ARBA00022679"/>
    </source>
</evidence>
<feature type="binding site" evidence="4">
    <location>
        <position position="288"/>
    </location>
    <ligand>
        <name>S-adenosyl-L-methionine</name>
        <dbReference type="ChEBI" id="CHEBI:59789"/>
    </ligand>
</feature>
<evidence type="ECO:0000256" key="1">
    <source>
        <dbReference type="ARBA" id="ARBA00022603"/>
    </source>
</evidence>
<dbReference type="FunFam" id="2.40.50.140:FF:000097">
    <property type="entry name" value="23S rRNA (uracil(1939)-C(5))-methyltransferase RlmD"/>
    <property type="match status" value="1"/>
</dbReference>
<dbReference type="Gene3D" id="3.40.50.150">
    <property type="entry name" value="Vaccinia Virus protein VP39"/>
    <property type="match status" value="1"/>
</dbReference>
<evidence type="ECO:0000259" key="6">
    <source>
        <dbReference type="PROSITE" id="PS50926"/>
    </source>
</evidence>
<dbReference type="RefSeq" id="WP_206707981.1">
    <property type="nucleotide sequence ID" value="NZ_CP059066.1"/>
</dbReference>
<sequence>MNDEIPVVKNGYYTIQIQDLGYKGEGIGRYKGFTVFVRGGIPGDLVEVKIVKINKNFCYGKLIKVITPSADRIRERCPVAEKCGGCQIQNMNYEAQLEFKTRLVKETIERIGKLSGVVIHKCIGMEDPWRYRNKAQFPVGNISGEVAIGFFAPGSHRIIPVDSCLIQHYVTDDILRIIKDFIKKYNIDIYDEATGKGLLRHVVIRTGFNTGETMIVLVINGRNLPHYRRLISMITGEIKTVRSIVLNINRENTNVILGKENITIYGSDRIRDYISDLQFLISPLSFFQVNPIQTQVLYDRAVEYASLTGKETVFDLYSGTGTISLFMAKRARKVYGIEIVEDAAEDARENARINNITNVEFIAGPVEDIIPELHKKGIKADVIVLDPPRKGCDPALLNTVIEMRPARIVYVSCNPATLARDLNILDRGGFQPLEIQPVDMFPHTSHVECVVSIKREDSQAAV</sequence>
<evidence type="ECO:0000256" key="4">
    <source>
        <dbReference type="PROSITE-ProRule" id="PRU01024"/>
    </source>
</evidence>
<name>A0A8A0RHP9_9FIRM</name>
<feature type="active site" description="Nucleophile" evidence="4">
    <location>
        <position position="413"/>
    </location>
</feature>
<dbReference type="Pfam" id="PF01938">
    <property type="entry name" value="TRAM"/>
    <property type="match status" value="1"/>
</dbReference>
<dbReference type="PROSITE" id="PS01231">
    <property type="entry name" value="TRMA_2"/>
    <property type="match status" value="1"/>
</dbReference>
<dbReference type="GO" id="GO:0070041">
    <property type="term" value="F:rRNA (uridine-C5-)-methyltransferase activity"/>
    <property type="evidence" value="ECO:0007669"/>
    <property type="project" value="UniProtKB-ARBA"/>
</dbReference>
<dbReference type="Proteomes" id="UP000662904">
    <property type="component" value="Chromosome"/>
</dbReference>
<dbReference type="InterPro" id="IPR002792">
    <property type="entry name" value="TRAM_dom"/>
</dbReference>
<keyword evidence="1 4" id="KW-0489">Methyltransferase</keyword>
<dbReference type="SUPFAM" id="SSF50249">
    <property type="entry name" value="Nucleic acid-binding proteins"/>
    <property type="match status" value="1"/>
</dbReference>
<comment type="similarity">
    <text evidence="4">Belongs to the class I-like SAM-binding methyltransferase superfamily. RNA M5U methyltransferase family.</text>
</comment>
<dbReference type="PROSITE" id="PS01230">
    <property type="entry name" value="TRMA_1"/>
    <property type="match status" value="1"/>
</dbReference>
<feature type="binding site" evidence="4">
    <location>
        <position position="317"/>
    </location>
    <ligand>
        <name>S-adenosyl-L-methionine</name>
        <dbReference type="ChEBI" id="CHEBI:59789"/>
    </ligand>
</feature>
<gene>
    <name evidence="7" type="primary">rlmCD</name>
    <name evidence="7" type="ORF">H0A61_00039</name>
</gene>
<keyword evidence="8" id="KW-1185">Reference proteome</keyword>